<dbReference type="AlphaFoldDB" id="A0A9N7VS04"/>
<accession>A0A9N7VS04</accession>
<dbReference type="Proteomes" id="UP001153269">
    <property type="component" value="Unassembled WGS sequence"/>
</dbReference>
<keyword evidence="3" id="KW-1185">Reference proteome</keyword>
<evidence type="ECO:0000313" key="2">
    <source>
        <dbReference type="EMBL" id="CAB1455704.1"/>
    </source>
</evidence>
<name>A0A9N7VS04_PLEPL</name>
<evidence type="ECO:0000313" key="3">
    <source>
        <dbReference type="Proteomes" id="UP001153269"/>
    </source>
</evidence>
<gene>
    <name evidence="2" type="ORF">PLEPLA_LOCUS43485</name>
</gene>
<sequence length="148" mass="15704">MSHEASPRRLASPTGRSARQGLGFSCASAPVPGGILQSARRRGTGVTRWVCRGGGSGRLRGVWGRYRLPGSGRFYSAVAPSRCSSAKSPRQRAARLVPARACDTGLTSMGRRADEPCVFVPGGSSRLAEAERSGRVLTCDQVLDVDWT</sequence>
<reference evidence="2" key="1">
    <citation type="submission" date="2020-03" db="EMBL/GenBank/DDBJ databases">
        <authorList>
            <person name="Weist P."/>
        </authorList>
    </citation>
    <scope>NUCLEOTIDE SEQUENCE</scope>
</reference>
<comment type="caution">
    <text evidence="2">The sequence shown here is derived from an EMBL/GenBank/DDBJ whole genome shotgun (WGS) entry which is preliminary data.</text>
</comment>
<dbReference type="EMBL" id="CADEAL010004268">
    <property type="protein sequence ID" value="CAB1455704.1"/>
    <property type="molecule type" value="Genomic_DNA"/>
</dbReference>
<organism evidence="2 3">
    <name type="scientific">Pleuronectes platessa</name>
    <name type="common">European plaice</name>
    <dbReference type="NCBI Taxonomy" id="8262"/>
    <lineage>
        <taxon>Eukaryota</taxon>
        <taxon>Metazoa</taxon>
        <taxon>Chordata</taxon>
        <taxon>Craniata</taxon>
        <taxon>Vertebrata</taxon>
        <taxon>Euteleostomi</taxon>
        <taxon>Actinopterygii</taxon>
        <taxon>Neopterygii</taxon>
        <taxon>Teleostei</taxon>
        <taxon>Neoteleostei</taxon>
        <taxon>Acanthomorphata</taxon>
        <taxon>Carangaria</taxon>
        <taxon>Pleuronectiformes</taxon>
        <taxon>Pleuronectoidei</taxon>
        <taxon>Pleuronectidae</taxon>
        <taxon>Pleuronectes</taxon>
    </lineage>
</organism>
<protein>
    <submittedName>
        <fullName evidence="2">Uncharacterized protein</fullName>
    </submittedName>
</protein>
<proteinExistence type="predicted"/>
<feature type="region of interest" description="Disordered" evidence="1">
    <location>
        <begin position="1"/>
        <end position="23"/>
    </location>
</feature>
<evidence type="ECO:0000256" key="1">
    <source>
        <dbReference type="SAM" id="MobiDB-lite"/>
    </source>
</evidence>